<protein>
    <submittedName>
        <fullName evidence="1">Uncharacterized protein</fullName>
    </submittedName>
</protein>
<reference evidence="1" key="1">
    <citation type="submission" date="2016-01" db="EMBL/GenBank/DDBJ databases">
        <authorList>
            <person name="Peeters C."/>
        </authorList>
    </citation>
    <scope>NUCLEOTIDE SEQUENCE [LARGE SCALE GENOMIC DNA]</scope>
    <source>
        <strain evidence="1">LMG 22934</strain>
    </source>
</reference>
<evidence type="ECO:0000313" key="2">
    <source>
        <dbReference type="Proteomes" id="UP000054977"/>
    </source>
</evidence>
<evidence type="ECO:0000313" key="1">
    <source>
        <dbReference type="EMBL" id="SAL66644.1"/>
    </source>
</evidence>
<dbReference type="AlphaFoldDB" id="A0A158JCR3"/>
<gene>
    <name evidence="1" type="ORF">AWB65_06369</name>
</gene>
<sequence>MSRMASSVAALSEAVRVYRDVFAFHEMLDVQPWPKRWTLNLCRM</sequence>
<proteinExistence type="predicted"/>
<organism evidence="1 2">
    <name type="scientific">Caballeronia humi</name>
    <dbReference type="NCBI Taxonomy" id="326474"/>
    <lineage>
        <taxon>Bacteria</taxon>
        <taxon>Pseudomonadati</taxon>
        <taxon>Pseudomonadota</taxon>
        <taxon>Betaproteobacteria</taxon>
        <taxon>Burkholderiales</taxon>
        <taxon>Burkholderiaceae</taxon>
        <taxon>Caballeronia</taxon>
    </lineage>
</organism>
<comment type="caution">
    <text evidence="1">The sequence shown here is derived from an EMBL/GenBank/DDBJ whole genome shotgun (WGS) entry which is preliminary data.</text>
</comment>
<name>A0A158JCR3_9BURK</name>
<accession>A0A158JCR3</accession>
<keyword evidence="2" id="KW-1185">Reference proteome</keyword>
<dbReference type="Proteomes" id="UP000054977">
    <property type="component" value="Unassembled WGS sequence"/>
</dbReference>
<dbReference type="EMBL" id="FCNW02000078">
    <property type="protein sequence ID" value="SAL66644.1"/>
    <property type="molecule type" value="Genomic_DNA"/>
</dbReference>